<evidence type="ECO:0000313" key="10">
    <source>
        <dbReference type="Proteomes" id="UP001055093"/>
    </source>
</evidence>
<gene>
    <name evidence="9" type="primary">minC_1</name>
    <name evidence="6" type="synonym">minC</name>
    <name evidence="9" type="ORF">BGCPKDLD_2055</name>
</gene>
<dbReference type="SUPFAM" id="SSF63848">
    <property type="entry name" value="Cell-division inhibitor MinC, C-terminal domain"/>
    <property type="match status" value="1"/>
</dbReference>
<evidence type="ECO:0000259" key="8">
    <source>
        <dbReference type="Pfam" id="PF03775"/>
    </source>
</evidence>
<dbReference type="InterPro" id="IPR005526">
    <property type="entry name" value="Septum_form_inhib_MinC_C"/>
</dbReference>
<dbReference type="NCBIfam" id="TIGR01222">
    <property type="entry name" value="minC"/>
    <property type="match status" value="1"/>
</dbReference>
<reference evidence="9" key="2">
    <citation type="submission" date="2021-08" db="EMBL/GenBank/DDBJ databases">
        <authorList>
            <person name="Tani A."/>
            <person name="Ola A."/>
            <person name="Ogura Y."/>
            <person name="Katsura K."/>
            <person name="Hayashi T."/>
        </authorList>
    </citation>
    <scope>NUCLEOTIDE SEQUENCE</scope>
    <source>
        <strain evidence="9">DSM 14458</strain>
    </source>
</reference>
<feature type="domain" description="Septum formation inhibitor MinC C-terminal" evidence="8">
    <location>
        <begin position="149"/>
        <end position="248"/>
    </location>
</feature>
<dbReference type="EMBL" id="BPRE01000005">
    <property type="protein sequence ID" value="GJE75471.1"/>
    <property type="molecule type" value="Genomic_DNA"/>
</dbReference>
<dbReference type="InterPro" id="IPR016098">
    <property type="entry name" value="CAP/MinC_C"/>
</dbReference>
<feature type="compositionally biased region" description="Low complexity" evidence="7">
    <location>
        <begin position="106"/>
        <end position="138"/>
    </location>
</feature>
<protein>
    <recommendedName>
        <fullName evidence="6">Probable septum site-determining protein MinC</fullName>
    </recommendedName>
</protein>
<dbReference type="Gene3D" id="2.160.20.70">
    <property type="match status" value="1"/>
</dbReference>
<evidence type="ECO:0000313" key="9">
    <source>
        <dbReference type="EMBL" id="GJE75471.1"/>
    </source>
</evidence>
<comment type="function">
    <text evidence="5 6">Cell division inhibitor that blocks the formation of polar Z ring septums. Rapidly oscillates between the poles of the cell to destabilize FtsZ filaments that have formed before they mature into polar Z rings. Prevents FtsZ polymerization.</text>
</comment>
<dbReference type="Pfam" id="PF03775">
    <property type="entry name" value="MinC_C"/>
    <property type="match status" value="1"/>
</dbReference>
<evidence type="ECO:0000256" key="1">
    <source>
        <dbReference type="ARBA" id="ARBA00006291"/>
    </source>
</evidence>
<reference evidence="9" key="1">
    <citation type="journal article" date="2021" name="Front. Microbiol.">
        <title>Comprehensive Comparative Genomics and Phenotyping of Methylobacterium Species.</title>
        <authorList>
            <person name="Alessa O."/>
            <person name="Ogura Y."/>
            <person name="Fujitani Y."/>
            <person name="Takami H."/>
            <person name="Hayashi T."/>
            <person name="Sahin N."/>
            <person name="Tani A."/>
        </authorList>
    </citation>
    <scope>NUCLEOTIDE SEQUENCE</scope>
    <source>
        <strain evidence="9">DSM 14458</strain>
    </source>
</reference>
<accession>A0ABQ4UTG5</accession>
<dbReference type="PANTHER" id="PTHR34108">
    <property type="entry name" value="SEPTUM SITE-DETERMINING PROTEIN MINC"/>
    <property type="match status" value="1"/>
</dbReference>
<comment type="similarity">
    <text evidence="1 6">Belongs to the MinC family.</text>
</comment>
<keyword evidence="2 6" id="KW-0132">Cell division</keyword>
<sequence>MTARPPIRFRGRSFLAMVLAPVPPIDQWLAELDALKQRAPAFFSVRAIILDVTGLSFDRSDLLDLCAELNKRSITILGIEGIGPTSLGPGFPPPLVGGKPIDDFSAPEPGAEWPAGAAPASQGSSPSPAQGSTQGQAAPAPPRPRSFVLDQPVRSGQVIQHLDGDVTVMGSVASGAEVIAGGSIHIYGALRGRAIAGAVGDANARILCRKFEPELIAIDGLYKTADDLGGTGRSQAVQARLDGDTIVISSLD</sequence>
<dbReference type="HAMAP" id="MF_00267">
    <property type="entry name" value="MinC"/>
    <property type="match status" value="1"/>
</dbReference>
<proteinExistence type="inferred from homology"/>
<keyword evidence="10" id="KW-1185">Reference proteome</keyword>
<feature type="region of interest" description="Disordered" evidence="7">
    <location>
        <begin position="90"/>
        <end position="148"/>
    </location>
</feature>
<name>A0ABQ4UTG5_9HYPH</name>
<keyword evidence="3 6" id="KW-0717">Septation</keyword>
<evidence type="ECO:0000256" key="5">
    <source>
        <dbReference type="ARBA" id="ARBA00025606"/>
    </source>
</evidence>
<keyword evidence="4 6" id="KW-0131">Cell cycle</keyword>
<evidence type="ECO:0000256" key="3">
    <source>
        <dbReference type="ARBA" id="ARBA00023210"/>
    </source>
</evidence>
<comment type="subunit">
    <text evidence="6">Interacts with MinD and FtsZ.</text>
</comment>
<evidence type="ECO:0000256" key="2">
    <source>
        <dbReference type="ARBA" id="ARBA00022618"/>
    </source>
</evidence>
<evidence type="ECO:0000256" key="4">
    <source>
        <dbReference type="ARBA" id="ARBA00023306"/>
    </source>
</evidence>
<dbReference type="InterPro" id="IPR013033">
    <property type="entry name" value="MinC"/>
</dbReference>
<evidence type="ECO:0000256" key="6">
    <source>
        <dbReference type="HAMAP-Rule" id="MF_00267"/>
    </source>
</evidence>
<dbReference type="PANTHER" id="PTHR34108:SF1">
    <property type="entry name" value="SEPTUM SITE-DETERMINING PROTEIN MINC"/>
    <property type="match status" value="1"/>
</dbReference>
<comment type="caution">
    <text evidence="9">The sequence shown here is derived from an EMBL/GenBank/DDBJ whole genome shotgun (WGS) entry which is preliminary data.</text>
</comment>
<dbReference type="Proteomes" id="UP001055093">
    <property type="component" value="Unassembled WGS sequence"/>
</dbReference>
<evidence type="ECO:0000256" key="7">
    <source>
        <dbReference type="SAM" id="MobiDB-lite"/>
    </source>
</evidence>
<dbReference type="RefSeq" id="WP_238307934.1">
    <property type="nucleotide sequence ID" value="NZ_BPRE01000005.1"/>
</dbReference>
<organism evidence="9 10">
    <name type="scientific">Methylorubrum suomiense</name>
    <dbReference type="NCBI Taxonomy" id="144191"/>
    <lineage>
        <taxon>Bacteria</taxon>
        <taxon>Pseudomonadati</taxon>
        <taxon>Pseudomonadota</taxon>
        <taxon>Alphaproteobacteria</taxon>
        <taxon>Hyphomicrobiales</taxon>
        <taxon>Methylobacteriaceae</taxon>
        <taxon>Methylorubrum</taxon>
    </lineage>
</organism>
<dbReference type="Gene3D" id="3.30.70.260">
    <property type="match status" value="1"/>
</dbReference>
<dbReference type="InterPro" id="IPR036145">
    <property type="entry name" value="MinC_C_sf"/>
</dbReference>